<comment type="caution">
    <text evidence="2">The sequence shown here is derived from an EMBL/GenBank/DDBJ whole genome shotgun (WGS) entry which is preliminary data.</text>
</comment>
<dbReference type="Gene3D" id="3.30.2310.20">
    <property type="entry name" value="RelE-like"/>
    <property type="match status" value="1"/>
</dbReference>
<protein>
    <submittedName>
        <fullName evidence="2">Plasmid stabilization system protein ParE</fullName>
    </submittedName>
</protein>
<name>A0A4R8IEX1_9FLAO</name>
<keyword evidence="3" id="KW-1185">Reference proteome</keyword>
<dbReference type="OrthoDB" id="1098070at2"/>
<organism evidence="2 3">
    <name type="scientific">Epilithonimonas xixisoli</name>
    <dbReference type="NCBI Taxonomy" id="1476462"/>
    <lineage>
        <taxon>Bacteria</taxon>
        <taxon>Pseudomonadati</taxon>
        <taxon>Bacteroidota</taxon>
        <taxon>Flavobacteriia</taxon>
        <taxon>Flavobacteriales</taxon>
        <taxon>Weeksellaceae</taxon>
        <taxon>Chryseobacterium group</taxon>
        <taxon>Epilithonimonas</taxon>
    </lineage>
</organism>
<evidence type="ECO:0000313" key="3">
    <source>
        <dbReference type="Proteomes" id="UP000295313"/>
    </source>
</evidence>
<dbReference type="Pfam" id="PF05016">
    <property type="entry name" value="ParE_toxin"/>
    <property type="match status" value="1"/>
</dbReference>
<dbReference type="InterPro" id="IPR007712">
    <property type="entry name" value="RelE/ParE_toxin"/>
</dbReference>
<keyword evidence="1" id="KW-1277">Toxin-antitoxin system</keyword>
<dbReference type="AlphaFoldDB" id="A0A4R8IEX1"/>
<accession>A0A4R8IEX1</accession>
<evidence type="ECO:0000256" key="1">
    <source>
        <dbReference type="ARBA" id="ARBA00022649"/>
    </source>
</evidence>
<gene>
    <name evidence="2" type="ORF">B0I22_1930</name>
</gene>
<dbReference type="InterPro" id="IPR035093">
    <property type="entry name" value="RelE/ParE_toxin_dom_sf"/>
</dbReference>
<reference evidence="2 3" key="1">
    <citation type="submission" date="2019-03" db="EMBL/GenBank/DDBJ databases">
        <title>Genomic Encyclopedia of Type Strains, Phase III (KMG-III): the genomes of soil and plant-associated and newly described type strains.</title>
        <authorList>
            <person name="Whitman W."/>
        </authorList>
    </citation>
    <scope>NUCLEOTIDE SEQUENCE [LARGE SCALE GENOMIC DNA]</scope>
    <source>
        <strain evidence="2 3">CGMCC 1.12802</strain>
    </source>
</reference>
<evidence type="ECO:0000313" key="2">
    <source>
        <dbReference type="EMBL" id="TDX84318.1"/>
    </source>
</evidence>
<dbReference type="RefSeq" id="WP_133944339.1">
    <property type="nucleotide sequence ID" value="NZ_SOEO01000002.1"/>
</dbReference>
<sequence>MRKVEWTNRANKEFDHTFNYWINHNKSDIYSQKLLDETLRKVNLIVENPKIGAENKKNKLRRVLVLDNFSLTYKFSKNNIQIVSFFDNRRNPKAL</sequence>
<dbReference type="EMBL" id="SOEO01000002">
    <property type="protein sequence ID" value="TDX84318.1"/>
    <property type="molecule type" value="Genomic_DNA"/>
</dbReference>
<dbReference type="Proteomes" id="UP000295313">
    <property type="component" value="Unassembled WGS sequence"/>
</dbReference>
<proteinExistence type="predicted"/>